<evidence type="ECO:0000313" key="1">
    <source>
        <dbReference type="EMBL" id="OGG47300.1"/>
    </source>
</evidence>
<sequence length="155" mass="17737">MLPVCQGLLGMNGQPDKDFLDPKKHSIDELWEFFEQVELEGGILGLDVYADQSWHTVILATIKTTLRYGEDVNNQTFLNLVEDFVEHVRGLPLADLSKREGALWTDADIERGYSEEANRRHAEAHRQLDEAYLQALQKIGKQKPEEPVTDDEIIF</sequence>
<evidence type="ECO:0000313" key="2">
    <source>
        <dbReference type="Proteomes" id="UP000178344"/>
    </source>
</evidence>
<organism evidence="1 2">
    <name type="scientific">Candidatus Kaiserbacteria bacterium RIFCSPHIGHO2_01_FULL_49_13</name>
    <dbReference type="NCBI Taxonomy" id="1798477"/>
    <lineage>
        <taxon>Bacteria</taxon>
        <taxon>Candidatus Kaiseribacteriota</taxon>
    </lineage>
</organism>
<name>A0A1F6CEA0_9BACT</name>
<dbReference type="AlphaFoldDB" id="A0A1F6CEA0"/>
<proteinExistence type="predicted"/>
<gene>
    <name evidence="1" type="ORF">A2671_00125</name>
</gene>
<accession>A0A1F6CEA0</accession>
<comment type="caution">
    <text evidence="1">The sequence shown here is derived from an EMBL/GenBank/DDBJ whole genome shotgun (WGS) entry which is preliminary data.</text>
</comment>
<protein>
    <submittedName>
        <fullName evidence="1">Uncharacterized protein</fullName>
    </submittedName>
</protein>
<dbReference type="EMBL" id="MFKQ01000015">
    <property type="protein sequence ID" value="OGG47300.1"/>
    <property type="molecule type" value="Genomic_DNA"/>
</dbReference>
<dbReference type="Proteomes" id="UP000178344">
    <property type="component" value="Unassembled WGS sequence"/>
</dbReference>
<reference evidence="1 2" key="1">
    <citation type="journal article" date="2016" name="Nat. Commun.">
        <title>Thousands of microbial genomes shed light on interconnected biogeochemical processes in an aquifer system.</title>
        <authorList>
            <person name="Anantharaman K."/>
            <person name="Brown C.T."/>
            <person name="Hug L.A."/>
            <person name="Sharon I."/>
            <person name="Castelle C.J."/>
            <person name="Probst A.J."/>
            <person name="Thomas B.C."/>
            <person name="Singh A."/>
            <person name="Wilkins M.J."/>
            <person name="Karaoz U."/>
            <person name="Brodie E.L."/>
            <person name="Williams K.H."/>
            <person name="Hubbard S.S."/>
            <person name="Banfield J.F."/>
        </authorList>
    </citation>
    <scope>NUCLEOTIDE SEQUENCE [LARGE SCALE GENOMIC DNA]</scope>
</reference>